<dbReference type="Pfam" id="PF04051">
    <property type="entry name" value="TRAPP"/>
    <property type="match status" value="1"/>
</dbReference>
<keyword evidence="7" id="KW-0333">Golgi apparatus</keyword>
<reference evidence="8" key="2">
    <citation type="submission" date="2022-01" db="EMBL/GenBank/DDBJ databases">
        <authorList>
            <person name="Yamashiro T."/>
            <person name="Shiraishi A."/>
            <person name="Satake H."/>
            <person name="Nakayama K."/>
        </authorList>
    </citation>
    <scope>NUCLEOTIDE SEQUENCE</scope>
</reference>
<name>A0ABQ4Y0J8_9ASTR</name>
<evidence type="ECO:0000256" key="6">
    <source>
        <dbReference type="ARBA" id="ARBA00022892"/>
    </source>
</evidence>
<evidence type="ECO:0000256" key="2">
    <source>
        <dbReference type="ARBA" id="ARBA00004240"/>
    </source>
</evidence>
<dbReference type="EMBL" id="BQNB010009952">
    <property type="protein sequence ID" value="GJS70717.1"/>
    <property type="molecule type" value="Genomic_DNA"/>
</dbReference>
<dbReference type="Gene3D" id="3.30.1380.20">
    <property type="entry name" value="Trafficking protein particle complex subunit 3"/>
    <property type="match status" value="1"/>
</dbReference>
<comment type="similarity">
    <text evidence="3">Belongs to the TRAPP small subunits family. BET3 subfamily.</text>
</comment>
<accession>A0ABQ4Y0J8</accession>
<comment type="caution">
    <text evidence="8">The sequence shown here is derived from an EMBL/GenBank/DDBJ whole genome shotgun (WGS) entry which is preliminary data.</text>
</comment>
<proteinExistence type="inferred from homology"/>
<reference evidence="8" key="1">
    <citation type="journal article" date="2022" name="Int. J. Mol. Sci.">
        <title>Draft Genome of Tanacetum Coccineum: Genomic Comparison of Closely Related Tanacetum-Family Plants.</title>
        <authorList>
            <person name="Yamashiro T."/>
            <person name="Shiraishi A."/>
            <person name="Nakayama K."/>
            <person name="Satake H."/>
        </authorList>
    </citation>
    <scope>NUCLEOTIDE SEQUENCE</scope>
</reference>
<dbReference type="SUPFAM" id="SSF111126">
    <property type="entry name" value="Ligand-binding domain in the NO signalling and Golgi transport"/>
    <property type="match status" value="1"/>
</dbReference>
<organism evidence="8 9">
    <name type="scientific">Tanacetum coccineum</name>
    <dbReference type="NCBI Taxonomy" id="301880"/>
    <lineage>
        <taxon>Eukaryota</taxon>
        <taxon>Viridiplantae</taxon>
        <taxon>Streptophyta</taxon>
        <taxon>Embryophyta</taxon>
        <taxon>Tracheophyta</taxon>
        <taxon>Spermatophyta</taxon>
        <taxon>Magnoliopsida</taxon>
        <taxon>eudicotyledons</taxon>
        <taxon>Gunneridae</taxon>
        <taxon>Pentapetalae</taxon>
        <taxon>asterids</taxon>
        <taxon>campanulids</taxon>
        <taxon>Asterales</taxon>
        <taxon>Asteraceae</taxon>
        <taxon>Asteroideae</taxon>
        <taxon>Anthemideae</taxon>
        <taxon>Anthemidinae</taxon>
        <taxon>Tanacetum</taxon>
    </lineage>
</organism>
<evidence type="ECO:0000313" key="8">
    <source>
        <dbReference type="EMBL" id="GJS70717.1"/>
    </source>
</evidence>
<dbReference type="Proteomes" id="UP001151760">
    <property type="component" value="Unassembled WGS sequence"/>
</dbReference>
<dbReference type="InterPro" id="IPR016721">
    <property type="entry name" value="Bet3"/>
</dbReference>
<comment type="subcellular location">
    <subcellularLocation>
        <location evidence="2">Endoplasmic reticulum</location>
    </subcellularLocation>
    <subcellularLocation>
        <location evidence="1">Golgi apparatus</location>
        <location evidence="1">cis-Golgi network</location>
    </subcellularLocation>
</comment>
<dbReference type="InterPro" id="IPR024096">
    <property type="entry name" value="NO_sig/Golgi_transp_ligand-bd"/>
</dbReference>
<gene>
    <name evidence="8" type="ORF">Tco_0703558</name>
</gene>
<protein>
    <submittedName>
        <fullName evidence="8">Trafficking protein particle complex subunit 3-like protein</fullName>
    </submittedName>
</protein>
<dbReference type="PANTHER" id="PTHR13048">
    <property type="entry name" value="TRAFFICKING PROTEIN PARTICLE COMPLEX SUBUNIT 3"/>
    <property type="match status" value="1"/>
</dbReference>
<evidence type="ECO:0000256" key="5">
    <source>
        <dbReference type="ARBA" id="ARBA00022824"/>
    </source>
</evidence>
<evidence type="ECO:0000256" key="4">
    <source>
        <dbReference type="ARBA" id="ARBA00022448"/>
    </source>
</evidence>
<evidence type="ECO:0000256" key="3">
    <source>
        <dbReference type="ARBA" id="ARBA00006218"/>
    </source>
</evidence>
<keyword evidence="6" id="KW-0931">ER-Golgi transport</keyword>
<evidence type="ECO:0000256" key="1">
    <source>
        <dbReference type="ARBA" id="ARBA00004222"/>
    </source>
</evidence>
<dbReference type="InterPro" id="IPR007194">
    <property type="entry name" value="TRAPP_component"/>
</dbReference>
<keyword evidence="4" id="KW-0813">Transport</keyword>
<keyword evidence="9" id="KW-1185">Reference proteome</keyword>
<evidence type="ECO:0000313" key="9">
    <source>
        <dbReference type="Proteomes" id="UP001151760"/>
    </source>
</evidence>
<sequence length="182" mass="21081">MSAKGMCRIVRQLLTDLEEVEEVNKGYNIGIRLIDEFLAKSNVTRCVDLRETAEIIAKDVPLAMIQKYLRMKADFVTKFCIKALKVYETSAMNQEILEGKRAQLDNQNYEENNSSFSSRQFQSKSGDFKQEFGELKKYRAFVFNFEVWLLWDTLIIKITDFISSNYDSRPTALSVSKNFLAP</sequence>
<evidence type="ECO:0000256" key="7">
    <source>
        <dbReference type="ARBA" id="ARBA00023034"/>
    </source>
</evidence>
<keyword evidence="5" id="KW-0256">Endoplasmic reticulum</keyword>